<proteinExistence type="predicted"/>
<keyword evidence="4" id="KW-1185">Reference proteome</keyword>
<evidence type="ECO:0000256" key="1">
    <source>
        <dbReference type="SAM" id="MobiDB-lite"/>
    </source>
</evidence>
<name>A0ABX4FAR1_9BORD</name>
<keyword evidence="2" id="KW-1133">Transmembrane helix</keyword>
<reference evidence="3 4" key="1">
    <citation type="submission" date="2017-05" db="EMBL/GenBank/DDBJ databases">
        <title>Complete and WGS of Bordetella genogroups.</title>
        <authorList>
            <person name="Spilker T."/>
            <person name="Lipuma J."/>
        </authorList>
    </citation>
    <scope>NUCLEOTIDE SEQUENCE [LARGE SCALE GENOMIC DNA]</scope>
    <source>
        <strain evidence="3 4">AU3139</strain>
    </source>
</reference>
<dbReference type="RefSeq" id="WP_094829980.1">
    <property type="nucleotide sequence ID" value="NZ_NEVV01000005.1"/>
</dbReference>
<evidence type="ECO:0000256" key="2">
    <source>
        <dbReference type="SAM" id="Phobius"/>
    </source>
</evidence>
<keyword evidence="2" id="KW-0812">Transmembrane</keyword>
<comment type="caution">
    <text evidence="3">The sequence shown here is derived from an EMBL/GenBank/DDBJ whole genome shotgun (WGS) entry which is preliminary data.</text>
</comment>
<accession>A0ABX4FAR1</accession>
<keyword evidence="2" id="KW-0472">Membrane</keyword>
<dbReference type="InterPro" id="IPR012843">
    <property type="entry name" value="YscD"/>
</dbReference>
<evidence type="ECO:0000313" key="3">
    <source>
        <dbReference type="EMBL" id="OZI75413.1"/>
    </source>
</evidence>
<dbReference type="EMBL" id="NEVV01000005">
    <property type="protein sequence ID" value="OZI75413.1"/>
    <property type="molecule type" value="Genomic_DNA"/>
</dbReference>
<dbReference type="NCBIfam" id="TIGR02500">
    <property type="entry name" value="type_III_yscD"/>
    <property type="match status" value="1"/>
</dbReference>
<evidence type="ECO:0000313" key="4">
    <source>
        <dbReference type="Proteomes" id="UP000216524"/>
    </source>
</evidence>
<feature type="transmembrane region" description="Helical" evidence="2">
    <location>
        <begin position="147"/>
        <end position="167"/>
    </location>
</feature>
<dbReference type="Proteomes" id="UP000216524">
    <property type="component" value="Unassembled WGS sequence"/>
</dbReference>
<organism evidence="3 4">
    <name type="scientific">Bordetella genomosp. 6</name>
    <dbReference type="NCBI Taxonomy" id="463024"/>
    <lineage>
        <taxon>Bacteria</taxon>
        <taxon>Pseudomonadati</taxon>
        <taxon>Pseudomonadota</taxon>
        <taxon>Betaproteobacteria</taxon>
        <taxon>Burkholderiales</taxon>
        <taxon>Alcaligenaceae</taxon>
        <taxon>Bordetella</taxon>
    </lineage>
</organism>
<protein>
    <submittedName>
        <fullName evidence="3">EscD/YscD/HrpQ family type III secretion system inner membrane ring protein</fullName>
    </submittedName>
</protein>
<feature type="region of interest" description="Disordered" evidence="1">
    <location>
        <begin position="97"/>
        <end position="134"/>
    </location>
</feature>
<feature type="compositionally biased region" description="Low complexity" evidence="1">
    <location>
        <begin position="124"/>
        <end position="133"/>
    </location>
</feature>
<feature type="compositionally biased region" description="Pro residues" evidence="1">
    <location>
        <begin position="97"/>
        <end position="106"/>
    </location>
</feature>
<gene>
    <name evidence="3" type="ORF">CAL23_15920</name>
</gene>
<sequence length="434" mass="45600">MTAALEFRVLSGAQCMARCPAVHGARVGANPHCDIVLTGEDMPEVAGWLEIDPSGWRLAGAMTPGLDAQAPDLPVAFNEPVPLGTIWITVAAPSAPWPAPQPPAAPHAPCGPDSSATALHDDAGSASPPSAGALMPRRRAYRPWPRLALGAAAIVVLVGLASALVSVTAPAAPPAARAPTTAAPLIRAAALIDSLGLTEQLQAAYGRGGVLTVTGWVHDETEFARVARALAQLAPRPAMQVSRQDEARALACDVLAAFGVRYMARPYGNGHLAISGIASDAHERAAALHAVRMRLPGMTILDRDVRLAGEVSAQLAAQLADERLDGVKLSWHANRLDADPGELDAGRMARLRELVAAFNQRNYDVVRLPATAARATRNHAPFEIRSVVSGPQPYLMLADGSRLLVGGLRNQYRLTAIESGRLVFDGPEPVIVTR</sequence>